<evidence type="ECO:0000259" key="2">
    <source>
        <dbReference type="Pfam" id="PF13840"/>
    </source>
</evidence>
<dbReference type="InterPro" id="IPR045865">
    <property type="entry name" value="ACT-like_dom_sf"/>
</dbReference>
<dbReference type="OrthoDB" id="9797178at2"/>
<dbReference type="Gene3D" id="3.30.2130.10">
    <property type="entry name" value="VC0802-like"/>
    <property type="match status" value="1"/>
</dbReference>
<dbReference type="Pfam" id="PF10000">
    <property type="entry name" value="ACT_3"/>
    <property type="match status" value="1"/>
</dbReference>
<dbReference type="AlphaFoldDB" id="A0A239GQG6"/>
<evidence type="ECO:0000259" key="1">
    <source>
        <dbReference type="Pfam" id="PF10000"/>
    </source>
</evidence>
<feature type="domain" description="DUF2241" evidence="1">
    <location>
        <begin position="2"/>
        <end position="69"/>
    </location>
</feature>
<reference evidence="4" key="1">
    <citation type="submission" date="2017-06" db="EMBL/GenBank/DDBJ databases">
        <authorList>
            <person name="Varghese N."/>
            <person name="Submissions S."/>
        </authorList>
    </citation>
    <scope>NUCLEOTIDE SEQUENCE [LARGE SCALE GENOMIC DNA]</scope>
    <source>
        <strain evidence="4">DSM 45423</strain>
    </source>
</reference>
<name>A0A239GQG6_9ACTN</name>
<gene>
    <name evidence="3" type="ORF">SAMN04488107_3506</name>
</gene>
<dbReference type="PANTHER" id="PTHR39199">
    <property type="entry name" value="BLR5128 PROTEIN"/>
    <property type="match status" value="1"/>
</dbReference>
<keyword evidence="4" id="KW-1185">Reference proteome</keyword>
<dbReference type="RefSeq" id="WP_089405171.1">
    <property type="nucleotide sequence ID" value="NZ_FZOH01000007.1"/>
</dbReference>
<organism evidence="3 4">
    <name type="scientific">Geodermatophilus saharensis</name>
    <dbReference type="NCBI Taxonomy" id="1137994"/>
    <lineage>
        <taxon>Bacteria</taxon>
        <taxon>Bacillati</taxon>
        <taxon>Actinomycetota</taxon>
        <taxon>Actinomycetes</taxon>
        <taxon>Geodermatophilales</taxon>
        <taxon>Geodermatophilaceae</taxon>
        <taxon>Geodermatophilus</taxon>
    </lineage>
</organism>
<dbReference type="PANTHER" id="PTHR39199:SF1">
    <property type="entry name" value="BLR5128 PROTEIN"/>
    <property type="match status" value="1"/>
</dbReference>
<protein>
    <submittedName>
        <fullName evidence="3">Uncharacterized protein</fullName>
    </submittedName>
</protein>
<feature type="domain" description="CASTOR ACT" evidence="2">
    <location>
        <begin position="73"/>
        <end position="125"/>
    </location>
</feature>
<evidence type="ECO:0000313" key="3">
    <source>
        <dbReference type="EMBL" id="SNS70753.1"/>
    </source>
</evidence>
<dbReference type="InterPro" id="IPR027795">
    <property type="entry name" value="CASTOR_ACT_dom"/>
</dbReference>
<dbReference type="Proteomes" id="UP000198386">
    <property type="component" value="Unassembled WGS sequence"/>
</dbReference>
<dbReference type="InterPro" id="IPR018717">
    <property type="entry name" value="DUF2241"/>
</dbReference>
<sequence length="131" mass="13768">MAGERDLDRLLSGMAPRRAPGTYVFTTVPGSEVPDGLTPVATVREDEGLTLVLPREEADRVGLCYDYVAARITLLVHSDLAAVGLTAAVSTALADAGISCNVLAGYHHDHLFVPADEADRALTVLGGLTRP</sequence>
<proteinExistence type="predicted"/>
<dbReference type="Pfam" id="PF13840">
    <property type="entry name" value="ACT_7"/>
    <property type="match status" value="1"/>
</dbReference>
<evidence type="ECO:0000313" key="4">
    <source>
        <dbReference type="Proteomes" id="UP000198386"/>
    </source>
</evidence>
<dbReference type="SUPFAM" id="SSF55021">
    <property type="entry name" value="ACT-like"/>
    <property type="match status" value="2"/>
</dbReference>
<accession>A0A239GQG6</accession>
<dbReference type="EMBL" id="FZOH01000007">
    <property type="protein sequence ID" value="SNS70753.1"/>
    <property type="molecule type" value="Genomic_DNA"/>
</dbReference>